<dbReference type="KEGG" id="lhw:BSQ49_04340"/>
<dbReference type="AlphaFoldDB" id="A0A3S6QPA0"/>
<keyword evidence="2" id="KW-0472">Membrane</keyword>
<dbReference type="RefSeq" id="WP_141053026.1">
    <property type="nucleotide sequence ID" value="NZ_CP018176.1"/>
</dbReference>
<dbReference type="EMBL" id="CP018176">
    <property type="protein sequence ID" value="AUJ29489.1"/>
    <property type="molecule type" value="Genomic_DNA"/>
</dbReference>
<dbReference type="PANTHER" id="PTHR30576">
    <property type="entry name" value="COLANIC BIOSYNTHESIS UDP-GLUCOSE LIPID CARRIER TRANSFERASE"/>
    <property type="match status" value="1"/>
</dbReference>
<gene>
    <name evidence="4" type="ORF">BSQ49_04340</name>
</gene>
<dbReference type="GO" id="GO:0016780">
    <property type="term" value="F:phosphotransferase activity, for other substituted phosphate groups"/>
    <property type="evidence" value="ECO:0007669"/>
    <property type="project" value="TreeGrafter"/>
</dbReference>
<dbReference type="InterPro" id="IPR003362">
    <property type="entry name" value="Bact_transf"/>
</dbReference>
<dbReference type="PANTHER" id="PTHR30576:SF10">
    <property type="entry name" value="SLL5057 PROTEIN"/>
    <property type="match status" value="1"/>
</dbReference>
<evidence type="ECO:0000259" key="3">
    <source>
        <dbReference type="Pfam" id="PF02397"/>
    </source>
</evidence>
<dbReference type="Pfam" id="PF02397">
    <property type="entry name" value="Bac_transf"/>
    <property type="match status" value="1"/>
</dbReference>
<reference evidence="4 5" key="1">
    <citation type="submission" date="2016-11" db="EMBL/GenBank/DDBJ databases">
        <title>Interaction between Lactobacillus species and yeast in water kefir.</title>
        <authorList>
            <person name="Behr J."/>
            <person name="Xu D."/>
            <person name="Vogel R.F."/>
        </authorList>
    </citation>
    <scope>NUCLEOTIDE SEQUENCE [LARGE SCALE GENOMIC DNA]</scope>
    <source>
        <strain evidence="4 5">TMW 1.1822</strain>
    </source>
</reference>
<organism evidence="4 5">
    <name type="scientific">Liquorilactobacillus hordei</name>
    <dbReference type="NCBI Taxonomy" id="468911"/>
    <lineage>
        <taxon>Bacteria</taxon>
        <taxon>Bacillati</taxon>
        <taxon>Bacillota</taxon>
        <taxon>Bacilli</taxon>
        <taxon>Lactobacillales</taxon>
        <taxon>Lactobacillaceae</taxon>
        <taxon>Liquorilactobacillus</taxon>
    </lineage>
</organism>
<sequence>MVIDDSDIAFSNNRIINPEKLKRRHLYRFCKRIADVVLSTCGLVALSPVLLIIAGAIKREEKGGTIIYKQQRVGKNGKLFLIYKFRSMCMDADKKLEELKQLNEVEGAMFKLHDDPRVTKVGKILRKTSLDELPQLYNVLKGDMSLVGPRPPLPNEVAEYTEYDKQRLLVVPGCTGLWQVSARNEVGFHEMVELDLQYIEKSGLLYDLAIVLKTVKIMIVPNGAY</sequence>
<evidence type="ECO:0000256" key="1">
    <source>
        <dbReference type="ARBA" id="ARBA00006464"/>
    </source>
</evidence>
<comment type="similarity">
    <text evidence="1">Belongs to the bacterial sugar transferase family.</text>
</comment>
<name>A0A3S6QPA0_9LACO</name>
<protein>
    <submittedName>
        <fullName evidence="4">Multidrug MFS transporter</fullName>
    </submittedName>
</protein>
<evidence type="ECO:0000256" key="2">
    <source>
        <dbReference type="SAM" id="Phobius"/>
    </source>
</evidence>
<feature type="domain" description="Bacterial sugar transferase" evidence="3">
    <location>
        <begin position="31"/>
        <end position="219"/>
    </location>
</feature>
<dbReference type="Proteomes" id="UP000314960">
    <property type="component" value="Chromosome"/>
</dbReference>
<feature type="transmembrane region" description="Helical" evidence="2">
    <location>
        <begin position="33"/>
        <end position="57"/>
    </location>
</feature>
<keyword evidence="2" id="KW-1133">Transmembrane helix</keyword>
<accession>A0A3S6QPA0</accession>
<proteinExistence type="inferred from homology"/>
<evidence type="ECO:0000313" key="4">
    <source>
        <dbReference type="EMBL" id="AUJ29489.1"/>
    </source>
</evidence>
<evidence type="ECO:0000313" key="5">
    <source>
        <dbReference type="Proteomes" id="UP000314960"/>
    </source>
</evidence>
<keyword evidence="2" id="KW-0812">Transmembrane</keyword>